<proteinExistence type="predicted"/>
<dbReference type="EMBL" id="CAADFH010000015">
    <property type="protein sequence ID" value="VFJ91342.1"/>
    <property type="molecule type" value="Genomic_DNA"/>
</dbReference>
<gene>
    <name evidence="2" type="ORF">BECKLFY1418A_GA0070994_101525</name>
</gene>
<name>A0A450UFW2_9GAMM</name>
<protein>
    <submittedName>
        <fullName evidence="2">DNA-binding domain-containing protein</fullName>
    </submittedName>
</protein>
<dbReference type="InterPro" id="IPR038461">
    <property type="entry name" value="Schlafen_AlbA_2_dom_sf"/>
</dbReference>
<dbReference type="Gene3D" id="3.30.950.30">
    <property type="entry name" value="Schlafen, AAA domain"/>
    <property type="match status" value="1"/>
</dbReference>
<keyword evidence="2" id="KW-0238">DNA-binding</keyword>
<accession>A0A450UFW2</accession>
<evidence type="ECO:0000313" key="2">
    <source>
        <dbReference type="EMBL" id="VFJ91342.1"/>
    </source>
</evidence>
<dbReference type="AlphaFoldDB" id="A0A450UFW2"/>
<reference evidence="2" key="1">
    <citation type="submission" date="2019-02" db="EMBL/GenBank/DDBJ databases">
        <authorList>
            <person name="Gruber-Vodicka R. H."/>
            <person name="Seah K. B. B."/>
        </authorList>
    </citation>
    <scope>NUCLEOTIDE SEQUENCE</scope>
    <source>
        <strain evidence="2">BECK_M6</strain>
    </source>
</reference>
<dbReference type="InterPro" id="IPR007421">
    <property type="entry name" value="Schlafen_AlbA_2_dom"/>
</dbReference>
<dbReference type="Pfam" id="PF04326">
    <property type="entry name" value="SLFN_AlbA_2"/>
    <property type="match status" value="1"/>
</dbReference>
<organism evidence="2">
    <name type="scientific">Candidatus Kentrum sp. LFY</name>
    <dbReference type="NCBI Taxonomy" id="2126342"/>
    <lineage>
        <taxon>Bacteria</taxon>
        <taxon>Pseudomonadati</taxon>
        <taxon>Pseudomonadota</taxon>
        <taxon>Gammaproteobacteria</taxon>
        <taxon>Candidatus Kentrum</taxon>
    </lineage>
</organism>
<feature type="domain" description="Schlafen AlbA-2" evidence="1">
    <location>
        <begin position="16"/>
        <end position="121"/>
    </location>
</feature>
<dbReference type="GO" id="GO:0003677">
    <property type="term" value="F:DNA binding"/>
    <property type="evidence" value="ECO:0007669"/>
    <property type="project" value="UniProtKB-KW"/>
</dbReference>
<sequence>MSTILPIDIRRLMYLESSRVELKASWDEKTTGLQVIHTVCAFANDYQNLGGGYILIGVTAPEGRAVLPPVGLDFKAMEGIQKWIRGKCKTLDPEYQPVMSPEHIEGKHVLVIWAPGSETCVHPAHLRAIGNETGALERLVNPYGTLFGLGDAVRESV</sequence>
<evidence type="ECO:0000259" key="1">
    <source>
        <dbReference type="Pfam" id="PF04326"/>
    </source>
</evidence>